<protein>
    <submittedName>
        <fullName evidence="3">Tetratricopeptide TPR_2 repeat-containing protein</fullName>
    </submittedName>
    <submittedName>
        <fullName evidence="2">Tetratricopeptide repeat-containing protein</fullName>
    </submittedName>
</protein>
<dbReference type="AlphaFoldDB" id="H1XWY7"/>
<dbReference type="PROSITE" id="PS50005">
    <property type="entry name" value="TPR"/>
    <property type="match status" value="4"/>
</dbReference>
<dbReference type="Proteomes" id="UP000004671">
    <property type="component" value="Chromosome"/>
</dbReference>
<dbReference type="Pfam" id="PF13181">
    <property type="entry name" value="TPR_8"/>
    <property type="match status" value="2"/>
</dbReference>
<keyword evidence="1" id="KW-0802">TPR repeat</keyword>
<dbReference type="PANTHER" id="PTHR12558:SF13">
    <property type="entry name" value="CELL DIVISION CYCLE PROTEIN 27 HOMOLOG"/>
    <property type="match status" value="1"/>
</dbReference>
<sequence precursor="true">MKKIWIYWIIALLISISGAQNRESDDFSYPLKLYEQEFYDLAAQQFIKFYNTYPNSDKVDDARYYAGLALYKIKEYQKARAEFQALALEFPKSPFAAEAWFYVGDCAEKLGEYSDAVKAYESLRVLYPQDTRTATATFKAGLINVQQLNDPARAAQLFNIIIERYPDSKVYFPALVKKAAVSFRLGRINDARSLLRRAFEVQDKDQAALAEAYLIQGRINNFLGLIDQAQQDFKQAIALDSGSQIAAMAAIDLTNVLIQTGDYKTAISLLEKQVASNEQPELKNQLIYLLADVYFLSGNYNKAQSSYQTVAVQNDSLQFIIQLKRALSYQKQNFISEAAKLMAQTMGNSALERSAVYQKAVAFYIDFLEQNRYYQQAASFIYHKLTAEKTIVQKAQLVVHLVKILAQKNQWIEIINLVQPFVLAPEPFPEKDDLLFYFALAKEKSEEFDQAAYYFNKLVHEFQASVYSEQAKKHLRFLNDFKIIDQDFALNHLAELLLVSLEAGGQDKGAVLFELGKFYFHDLKNYTKAEQVFKSALNSGANRPGDIYYYLGQTYLKQLEYQEFLNRPVGNLLQLANENFKKAIENEATCSAPDVSAWLLVRATLKPDSQKNRNGKRFIEALLQKYPNSALKEEWLRTLAIDMAFDSSHVQESLKYFRILIEQFQQSEQYPQYLLSYARLLQETNPADARAIYQRIVDGFMFSREAALAIADLIDMYIAQQNFDAAINLFERFQVYFYYSEMLDQLKMRMGEIYLKAGQYDRAIAFYTQTINTPFLNDIILLREFENNEILKDIYFLAEAFRLKGDANSAIRFYRLYLLVEPNGQFADEAHFKAGELYFNSGKYFLAKENFKAVSKQDPRLFTQAVIQAGNIYFLEDDYANAAQFYQQALKNIDVPDLKLKVRQKYILSLIRQGKITEALNLIKTYEKQFKANPDALAQFYIELGNYHRLQKNFSKAEQYFKRVKKKYKNSDYVDDAEYFLGIILITQNKHKEALKILTEFPEKYPESDQLPGVYNTLGTIYFRSEKYDNAIAMFKKALAHCQNCELENNIMSNLIKVYSLTGFWDAAQAMARNYLEKFPEADDRLDKKIIIARAYINLNQFQNAVDYLRSIKAEADAEREPEIQFYIGEALLRAGQYEEAIAEFVKIPLLSKKTKLQWEASALYYSGQCYEKLGRIDDAIRMYKEIIKRPGIDLVLKKDAEKRIKQIQ</sequence>
<dbReference type="Gene3D" id="1.25.40.10">
    <property type="entry name" value="Tetratricopeptide repeat domain"/>
    <property type="match status" value="9"/>
</dbReference>
<dbReference type="STRING" id="880073.Cabys_2793"/>
<name>H1XWY7_CALAY</name>
<dbReference type="PaxDb" id="880073-Calab_0020"/>
<gene>
    <name evidence="2" type="ORF">Cabys_2793</name>
    <name evidence="3" type="ORF">Calab_0020</name>
</gene>
<dbReference type="EMBL" id="CP018099">
    <property type="protein sequence ID" value="APF19541.1"/>
    <property type="molecule type" value="Genomic_DNA"/>
</dbReference>
<dbReference type="SUPFAM" id="SSF48452">
    <property type="entry name" value="TPR-like"/>
    <property type="match status" value="5"/>
</dbReference>
<dbReference type="OrthoDB" id="9758025at2"/>
<evidence type="ECO:0000256" key="1">
    <source>
        <dbReference type="PROSITE-ProRule" id="PRU00339"/>
    </source>
</evidence>
<dbReference type="Pfam" id="PF13176">
    <property type="entry name" value="TPR_7"/>
    <property type="match status" value="1"/>
</dbReference>
<dbReference type="eggNOG" id="COG0457">
    <property type="taxonomic scope" value="Bacteria"/>
</dbReference>
<feature type="repeat" description="TPR" evidence="1">
    <location>
        <begin position="1012"/>
        <end position="1045"/>
    </location>
</feature>
<feature type="repeat" description="TPR" evidence="1">
    <location>
        <begin position="97"/>
        <end position="130"/>
    </location>
</feature>
<evidence type="ECO:0000313" key="3">
    <source>
        <dbReference type="EMBL" id="EHO39674.1"/>
    </source>
</evidence>
<organism evidence="3 4">
    <name type="scientific">Caldithrix abyssi DSM 13497</name>
    <dbReference type="NCBI Taxonomy" id="880073"/>
    <lineage>
        <taxon>Bacteria</taxon>
        <taxon>Pseudomonadati</taxon>
        <taxon>Calditrichota</taxon>
        <taxon>Calditrichia</taxon>
        <taxon>Calditrichales</taxon>
        <taxon>Calditrichaceae</taxon>
        <taxon>Caldithrix</taxon>
    </lineage>
</organism>
<dbReference type="RefSeq" id="WP_006926525.1">
    <property type="nucleotide sequence ID" value="NZ_CM001402.1"/>
</dbReference>
<keyword evidence="4" id="KW-1185">Reference proteome</keyword>
<accession>H1XWY7</accession>
<reference evidence="3 4" key="1">
    <citation type="submission" date="2011-09" db="EMBL/GenBank/DDBJ databases">
        <title>The permanent draft genome of Caldithrix abyssi DSM 13497.</title>
        <authorList>
            <consortium name="US DOE Joint Genome Institute (JGI-PGF)"/>
            <person name="Lucas S."/>
            <person name="Han J."/>
            <person name="Lapidus A."/>
            <person name="Bruce D."/>
            <person name="Goodwin L."/>
            <person name="Pitluck S."/>
            <person name="Peters L."/>
            <person name="Kyrpides N."/>
            <person name="Mavromatis K."/>
            <person name="Ivanova N."/>
            <person name="Mikhailova N."/>
            <person name="Chertkov O."/>
            <person name="Detter J.C."/>
            <person name="Tapia R."/>
            <person name="Han C."/>
            <person name="Land M."/>
            <person name="Hauser L."/>
            <person name="Markowitz V."/>
            <person name="Cheng J.-F."/>
            <person name="Hugenholtz P."/>
            <person name="Woyke T."/>
            <person name="Wu D."/>
            <person name="Spring S."/>
            <person name="Brambilla E."/>
            <person name="Klenk H.-P."/>
            <person name="Eisen J.A."/>
        </authorList>
    </citation>
    <scope>NUCLEOTIDE SEQUENCE [LARGE SCALE GENOMIC DNA]</scope>
    <source>
        <strain evidence="3 4">DSM 13497</strain>
    </source>
</reference>
<proteinExistence type="predicted"/>
<dbReference type="KEGG" id="caby:Cabys_2793"/>
<evidence type="ECO:0000313" key="5">
    <source>
        <dbReference type="Proteomes" id="UP000183868"/>
    </source>
</evidence>
<evidence type="ECO:0000313" key="4">
    <source>
        <dbReference type="Proteomes" id="UP000004671"/>
    </source>
</evidence>
<feature type="repeat" description="TPR" evidence="1">
    <location>
        <begin position="744"/>
        <end position="777"/>
    </location>
</feature>
<dbReference type="SMART" id="SM00028">
    <property type="entry name" value="TPR"/>
    <property type="match status" value="15"/>
</dbReference>
<dbReference type="PANTHER" id="PTHR12558">
    <property type="entry name" value="CELL DIVISION CYCLE 16,23,27"/>
    <property type="match status" value="1"/>
</dbReference>
<dbReference type="InterPro" id="IPR011990">
    <property type="entry name" value="TPR-like_helical_dom_sf"/>
</dbReference>
<dbReference type="InterPro" id="IPR019734">
    <property type="entry name" value="TPR_rpt"/>
</dbReference>
<reference evidence="2 5" key="2">
    <citation type="submission" date="2016-11" db="EMBL/GenBank/DDBJ databases">
        <title>Genomic analysis of Caldithrix abyssi and proposal of a novel bacterial phylum Caldithrichaeota.</title>
        <authorList>
            <person name="Kublanov I."/>
            <person name="Sigalova O."/>
            <person name="Gavrilov S."/>
            <person name="Lebedinsky A."/>
            <person name="Ivanova N."/>
            <person name="Daum C."/>
            <person name="Reddy T."/>
            <person name="Klenk H.P."/>
            <person name="Goker M."/>
            <person name="Reva O."/>
            <person name="Miroshnichenko M."/>
            <person name="Kyprides N."/>
            <person name="Woyke T."/>
            <person name="Gelfand M."/>
        </authorList>
    </citation>
    <scope>NUCLEOTIDE SEQUENCE [LARGE SCALE GENOMIC DNA]</scope>
    <source>
        <strain evidence="2 5">LF13</strain>
    </source>
</reference>
<dbReference type="EMBL" id="CM001402">
    <property type="protein sequence ID" value="EHO39674.1"/>
    <property type="molecule type" value="Genomic_DNA"/>
</dbReference>
<dbReference type="HOGENOM" id="CLU_291824_0_0_0"/>
<dbReference type="Pfam" id="PF13432">
    <property type="entry name" value="TPR_16"/>
    <property type="match status" value="4"/>
</dbReference>
<dbReference type="eggNOG" id="COG1729">
    <property type="taxonomic scope" value="Bacteria"/>
</dbReference>
<dbReference type="Proteomes" id="UP000183868">
    <property type="component" value="Chromosome"/>
</dbReference>
<feature type="repeat" description="TPR" evidence="1">
    <location>
        <begin position="210"/>
        <end position="243"/>
    </location>
</feature>
<dbReference type="InParanoid" id="H1XWY7"/>
<dbReference type="Pfam" id="PF13174">
    <property type="entry name" value="TPR_6"/>
    <property type="match status" value="2"/>
</dbReference>
<evidence type="ECO:0000313" key="2">
    <source>
        <dbReference type="EMBL" id="APF19541.1"/>
    </source>
</evidence>